<dbReference type="OrthoDB" id="48306at2759"/>
<comment type="subcellular location">
    <subcellularLocation>
        <location evidence="1">Chromosome</location>
    </subcellularLocation>
</comment>
<keyword evidence="6" id="KW-0479">Metal-binding</keyword>
<sequence length="255" mass="28322">MEIARGESDNYDHPIPSVMYITTNIPGVGINARDFESEFSVGCSCTEICEESCSCMRGIVNYINDRLNPDKKSGLILECNPACSCLQSCSNRLVQSGPLTCLEPFQTPAKGIALRTNEFILENQFICEYAGEVIGIDEARKRMEDNRIKKKMNYILVVTEHVGDRKITTCIDPSIFGNIGRYCNHSCQPNANLVPVRVEGLVPRLCLFASRNIQMREEITFDYGGGLEKDEKNFSETVCLCGSSGCSGFLPHHPV</sequence>
<gene>
    <name evidence="12" type="primary">LOC105268695</name>
</gene>
<dbReference type="SMART" id="SM00317">
    <property type="entry name" value="SET"/>
    <property type="match status" value="1"/>
</dbReference>
<feature type="domain" description="SET" evidence="8">
    <location>
        <begin position="100"/>
        <end position="224"/>
    </location>
</feature>
<evidence type="ECO:0000256" key="5">
    <source>
        <dbReference type="ARBA" id="ARBA00022691"/>
    </source>
</evidence>
<dbReference type="GO" id="GO:0008170">
    <property type="term" value="F:N-methyltransferase activity"/>
    <property type="evidence" value="ECO:0007669"/>
    <property type="project" value="UniProtKB-ARBA"/>
</dbReference>
<dbReference type="InterPro" id="IPR003616">
    <property type="entry name" value="Post-SET_dom"/>
</dbReference>
<evidence type="ECO:0000259" key="10">
    <source>
        <dbReference type="PROSITE" id="PS50868"/>
    </source>
</evidence>
<evidence type="ECO:0000259" key="9">
    <source>
        <dbReference type="PROSITE" id="PS50867"/>
    </source>
</evidence>
<dbReference type="PANTHER" id="PTHR46223">
    <property type="entry name" value="HISTONE-LYSINE N-METHYLTRANSFERASE SUV39H"/>
    <property type="match status" value="1"/>
</dbReference>
<dbReference type="InterPro" id="IPR001214">
    <property type="entry name" value="SET_dom"/>
</dbReference>
<dbReference type="RefSeq" id="XP_011306771.1">
    <property type="nucleotide sequence ID" value="XM_011308469.1"/>
</dbReference>
<dbReference type="Gene3D" id="2.170.270.10">
    <property type="entry name" value="SET domain"/>
    <property type="match status" value="1"/>
</dbReference>
<evidence type="ECO:0000256" key="6">
    <source>
        <dbReference type="ARBA" id="ARBA00022723"/>
    </source>
</evidence>
<dbReference type="GO" id="GO:0042054">
    <property type="term" value="F:histone methyltransferase activity"/>
    <property type="evidence" value="ECO:0007669"/>
    <property type="project" value="InterPro"/>
</dbReference>
<dbReference type="PROSITE" id="PS50867">
    <property type="entry name" value="PRE_SET"/>
    <property type="match status" value="1"/>
</dbReference>
<dbReference type="PROSITE" id="PS50868">
    <property type="entry name" value="POST_SET"/>
    <property type="match status" value="1"/>
</dbReference>
<evidence type="ECO:0000256" key="4">
    <source>
        <dbReference type="ARBA" id="ARBA00022679"/>
    </source>
</evidence>
<keyword evidence="4" id="KW-0808">Transferase</keyword>
<keyword evidence="2" id="KW-0158">Chromosome</keyword>
<dbReference type="Pfam" id="PF05033">
    <property type="entry name" value="Pre-SET"/>
    <property type="match status" value="1"/>
</dbReference>
<organism evidence="11 12">
    <name type="scientific">Fopius arisanus</name>
    <dbReference type="NCBI Taxonomy" id="64838"/>
    <lineage>
        <taxon>Eukaryota</taxon>
        <taxon>Metazoa</taxon>
        <taxon>Ecdysozoa</taxon>
        <taxon>Arthropoda</taxon>
        <taxon>Hexapoda</taxon>
        <taxon>Insecta</taxon>
        <taxon>Pterygota</taxon>
        <taxon>Neoptera</taxon>
        <taxon>Endopterygota</taxon>
        <taxon>Hymenoptera</taxon>
        <taxon>Apocrita</taxon>
        <taxon>Ichneumonoidea</taxon>
        <taxon>Braconidae</taxon>
        <taxon>Opiinae</taxon>
        <taxon>Fopius</taxon>
    </lineage>
</organism>
<dbReference type="GO" id="GO:0005694">
    <property type="term" value="C:chromosome"/>
    <property type="evidence" value="ECO:0007669"/>
    <property type="project" value="UniProtKB-SubCell"/>
</dbReference>
<dbReference type="AlphaFoldDB" id="A0A9R1TCS3"/>
<dbReference type="InterPro" id="IPR046341">
    <property type="entry name" value="SET_dom_sf"/>
</dbReference>
<evidence type="ECO:0000259" key="8">
    <source>
        <dbReference type="PROSITE" id="PS50280"/>
    </source>
</evidence>
<accession>A0A9R1TCS3</accession>
<dbReference type="PROSITE" id="PS50280">
    <property type="entry name" value="SET"/>
    <property type="match status" value="1"/>
</dbReference>
<reference evidence="12" key="1">
    <citation type="submission" date="2025-08" db="UniProtKB">
        <authorList>
            <consortium name="RefSeq"/>
        </authorList>
    </citation>
    <scope>IDENTIFICATION</scope>
    <source>
        <strain evidence="12">USDA-PBARC FA_bdor</strain>
        <tissue evidence="12">Whole organism</tissue>
    </source>
</reference>
<proteinExistence type="predicted"/>
<dbReference type="SMART" id="SM00468">
    <property type="entry name" value="PreSET"/>
    <property type="match status" value="1"/>
</dbReference>
<evidence type="ECO:0000256" key="1">
    <source>
        <dbReference type="ARBA" id="ARBA00004286"/>
    </source>
</evidence>
<keyword evidence="11" id="KW-1185">Reference proteome</keyword>
<evidence type="ECO:0000256" key="7">
    <source>
        <dbReference type="ARBA" id="ARBA00022833"/>
    </source>
</evidence>
<dbReference type="GO" id="GO:0008270">
    <property type="term" value="F:zinc ion binding"/>
    <property type="evidence" value="ECO:0007669"/>
    <property type="project" value="InterPro"/>
</dbReference>
<keyword evidence="7" id="KW-0862">Zinc</keyword>
<keyword evidence="5" id="KW-0949">S-adenosyl-L-methionine</keyword>
<dbReference type="Pfam" id="PF00856">
    <property type="entry name" value="SET"/>
    <property type="match status" value="1"/>
</dbReference>
<feature type="domain" description="Pre-SET" evidence="9">
    <location>
        <begin position="41"/>
        <end position="97"/>
    </location>
</feature>
<name>A0A9R1TCS3_9HYME</name>
<dbReference type="Proteomes" id="UP000694866">
    <property type="component" value="Unplaced"/>
</dbReference>
<dbReference type="GO" id="GO:0005634">
    <property type="term" value="C:nucleus"/>
    <property type="evidence" value="ECO:0007669"/>
    <property type="project" value="InterPro"/>
</dbReference>
<dbReference type="InterPro" id="IPR007728">
    <property type="entry name" value="Pre-SET_dom"/>
</dbReference>
<evidence type="ECO:0000313" key="11">
    <source>
        <dbReference type="Proteomes" id="UP000694866"/>
    </source>
</evidence>
<dbReference type="GO" id="GO:0032259">
    <property type="term" value="P:methylation"/>
    <property type="evidence" value="ECO:0007669"/>
    <property type="project" value="UniProtKB-KW"/>
</dbReference>
<dbReference type="PANTHER" id="PTHR46223:SF3">
    <property type="entry name" value="HISTONE-LYSINE N-METHYLTRANSFERASE SET-23"/>
    <property type="match status" value="1"/>
</dbReference>
<evidence type="ECO:0000256" key="2">
    <source>
        <dbReference type="ARBA" id="ARBA00022454"/>
    </source>
</evidence>
<protein>
    <submittedName>
        <fullName evidence="12">Probable histone-lysine N-methyltransferase set-23</fullName>
    </submittedName>
</protein>
<keyword evidence="3" id="KW-0489">Methyltransferase</keyword>
<feature type="domain" description="Post-SET" evidence="10">
    <location>
        <begin position="235"/>
        <end position="251"/>
    </location>
</feature>
<dbReference type="InterPro" id="IPR050973">
    <property type="entry name" value="H3K9_Histone-Lys_N-MTase"/>
</dbReference>
<dbReference type="GeneID" id="105268695"/>
<dbReference type="SUPFAM" id="SSF82199">
    <property type="entry name" value="SET domain"/>
    <property type="match status" value="1"/>
</dbReference>
<dbReference type="KEGG" id="fas:105268695"/>
<evidence type="ECO:0000313" key="12">
    <source>
        <dbReference type="RefSeq" id="XP_011306771.1"/>
    </source>
</evidence>
<dbReference type="GO" id="GO:0008757">
    <property type="term" value="F:S-adenosylmethionine-dependent methyltransferase activity"/>
    <property type="evidence" value="ECO:0007669"/>
    <property type="project" value="UniProtKB-ARBA"/>
</dbReference>
<evidence type="ECO:0000256" key="3">
    <source>
        <dbReference type="ARBA" id="ARBA00022603"/>
    </source>
</evidence>